<dbReference type="AlphaFoldDB" id="A0A7H0HCF4"/>
<gene>
    <name evidence="1" type="ORF">H9L24_14195</name>
</gene>
<dbReference type="Proteomes" id="UP000516057">
    <property type="component" value="Chromosome"/>
</dbReference>
<evidence type="ECO:0000313" key="2">
    <source>
        <dbReference type="Proteomes" id="UP000516057"/>
    </source>
</evidence>
<dbReference type="InterPro" id="IPR029032">
    <property type="entry name" value="AhpD-like"/>
</dbReference>
<sequence>MIPPRVNVDTVRQAMGEYSDPVASREERGRIYQELLGFVPPRIEARLNVTGALDPRMLDLQEQMRSHGMYPRSFDVKTAQLMLFGMLLMDASDAAVLHGIAARRAGASWHELQDTVNLCFLFRGLSAANRGAEILAHIAQREQQAQAAAQDHPAQG</sequence>
<dbReference type="RefSeq" id="WP_187735212.1">
    <property type="nucleotide sequence ID" value="NZ_CP060790.1"/>
</dbReference>
<reference evidence="1 2" key="1">
    <citation type="submission" date="2020-08" db="EMBL/GenBank/DDBJ databases">
        <title>Genome sequence of Acidovorax monticola KACC 19171T.</title>
        <authorList>
            <person name="Hyun D.-W."/>
            <person name="Bae J.-W."/>
        </authorList>
    </citation>
    <scope>NUCLEOTIDE SEQUENCE [LARGE SCALE GENOMIC DNA]</scope>
    <source>
        <strain evidence="1 2">KACC 19171</strain>
    </source>
</reference>
<evidence type="ECO:0000313" key="1">
    <source>
        <dbReference type="EMBL" id="QNP58220.1"/>
    </source>
</evidence>
<proteinExistence type="predicted"/>
<name>A0A7H0HCF4_9BURK</name>
<dbReference type="Gene3D" id="1.20.1290.10">
    <property type="entry name" value="AhpD-like"/>
    <property type="match status" value="1"/>
</dbReference>
<dbReference type="KEGG" id="amon:H9L24_14195"/>
<dbReference type="EMBL" id="CP060790">
    <property type="protein sequence ID" value="QNP58220.1"/>
    <property type="molecule type" value="Genomic_DNA"/>
</dbReference>
<dbReference type="SUPFAM" id="SSF69118">
    <property type="entry name" value="AhpD-like"/>
    <property type="match status" value="1"/>
</dbReference>
<keyword evidence="2" id="KW-1185">Reference proteome</keyword>
<protein>
    <submittedName>
        <fullName evidence="1">Carboxymuconolactone decarboxylase family protein</fullName>
    </submittedName>
</protein>
<accession>A0A7H0HCF4</accession>
<organism evidence="1 2">
    <name type="scientific">Paenacidovorax monticola</name>
    <dbReference type="NCBI Taxonomy" id="1926868"/>
    <lineage>
        <taxon>Bacteria</taxon>
        <taxon>Pseudomonadati</taxon>
        <taxon>Pseudomonadota</taxon>
        <taxon>Betaproteobacteria</taxon>
        <taxon>Burkholderiales</taxon>
        <taxon>Comamonadaceae</taxon>
        <taxon>Paenacidovorax</taxon>
    </lineage>
</organism>